<gene>
    <name evidence="2" type="ORF">EA138_12585</name>
    <name evidence="1" type="ORF">TAF16_1673</name>
</gene>
<evidence type="ECO:0000313" key="2">
    <source>
        <dbReference type="EMBL" id="RWU08794.1"/>
    </source>
</evidence>
<evidence type="ECO:0000313" key="3">
    <source>
        <dbReference type="Proteomes" id="UP000078336"/>
    </source>
</evidence>
<dbReference type="EMBL" id="SBBW01000079">
    <property type="protein sequence ID" value="RWU08794.1"/>
    <property type="molecule type" value="Genomic_DNA"/>
</dbReference>
<proteinExistence type="predicted"/>
<dbReference type="PATRIC" id="fig|33934.7.peg.2851"/>
<keyword evidence="3" id="KW-1185">Reference proteome</keyword>
<dbReference type="Proteomes" id="UP000078336">
    <property type="component" value="Unassembled WGS sequence"/>
</dbReference>
<evidence type="ECO:0008006" key="5">
    <source>
        <dbReference type="Google" id="ProtNLM"/>
    </source>
</evidence>
<name>A0A178TD60_9BACL</name>
<evidence type="ECO:0000313" key="1">
    <source>
        <dbReference type="EMBL" id="OAO78954.1"/>
    </source>
</evidence>
<reference evidence="1 3" key="1">
    <citation type="submission" date="2016-03" db="EMBL/GenBank/DDBJ databases">
        <title>Spore heat resistance.</title>
        <authorList>
            <person name="Boekhorst J."/>
            <person name="Berendsen E.M."/>
            <person name="Wells-Bennik M.H."/>
            <person name="Kuipers O.P."/>
        </authorList>
    </citation>
    <scope>NUCLEOTIDE SEQUENCE [LARGE SCALE GENOMIC DNA]</scope>
    <source>
        <strain evidence="1 3">AF16</strain>
    </source>
</reference>
<reference evidence="2 4" key="2">
    <citation type="submission" date="2019-01" db="EMBL/GenBank/DDBJ databases">
        <title>Anoxybacillus flavithermus in powdered infant formula.</title>
        <authorList>
            <person name="Rhee M.S."/>
            <person name="Choi I.-G."/>
            <person name="Cho T.J."/>
            <person name="Park B."/>
        </authorList>
    </citation>
    <scope>NUCLEOTIDE SEQUENCE [LARGE SCALE GENOMIC DNA]</scope>
    <source>
        <strain evidence="2 4">FHS-PPAM212</strain>
    </source>
</reference>
<dbReference type="EMBL" id="LUCQ01000094">
    <property type="protein sequence ID" value="OAO78954.1"/>
    <property type="molecule type" value="Genomic_DNA"/>
</dbReference>
<organism evidence="1 3">
    <name type="scientific">Anoxybacillus flavithermus</name>
    <dbReference type="NCBI Taxonomy" id="33934"/>
    <lineage>
        <taxon>Bacteria</taxon>
        <taxon>Bacillati</taxon>
        <taxon>Bacillota</taxon>
        <taxon>Bacilli</taxon>
        <taxon>Bacillales</taxon>
        <taxon>Anoxybacillaceae</taxon>
        <taxon>Anoxybacillus</taxon>
    </lineage>
</organism>
<sequence length="63" mass="7584">MGTLLQTTMKQKQFYIDKLTKGGKFEFHPLHYWTVAELRKQYERYRGEIKNGEKNHGLSETDY</sequence>
<dbReference type="AlphaFoldDB" id="A0A178TD60"/>
<dbReference type="Proteomes" id="UP000286434">
    <property type="component" value="Unassembled WGS sequence"/>
</dbReference>
<comment type="caution">
    <text evidence="1">The sequence shown here is derived from an EMBL/GenBank/DDBJ whole genome shotgun (WGS) entry which is preliminary data.</text>
</comment>
<accession>A0A178TD60</accession>
<evidence type="ECO:0000313" key="4">
    <source>
        <dbReference type="Proteomes" id="UP000286434"/>
    </source>
</evidence>
<protein>
    <recommendedName>
        <fullName evidence="5">Fur-regulated basic protein FbpA</fullName>
    </recommendedName>
</protein>